<evidence type="ECO:0000313" key="1">
    <source>
        <dbReference type="EMBL" id="SFD67170.1"/>
    </source>
</evidence>
<dbReference type="RefSeq" id="WP_143140241.1">
    <property type="nucleotide sequence ID" value="NZ_FOMX01000003.1"/>
</dbReference>
<reference evidence="2" key="1">
    <citation type="submission" date="2016-10" db="EMBL/GenBank/DDBJ databases">
        <authorList>
            <person name="Varghese N."/>
            <person name="Submissions S."/>
        </authorList>
    </citation>
    <scope>NUCLEOTIDE SEQUENCE [LARGE SCALE GENOMIC DNA]</scope>
    <source>
        <strain evidence="2">ATCC 25963</strain>
    </source>
</reference>
<sequence>MSPPRRWIGHWAVLGCVACGDAERPRYVTEHLDVELYDGEVLCDGSLEIMDAQVERVSAFLGIDPPPQISVFYGHSAVKDGCGGTWGGCARASGVYATSASIFHELVHAVRHSQGKPGSVGSWLFEEGLAEVLSGFRWHLQSELALPSTLERGPAMLAALPRGEGKFVPEDYPTAGHFMSWLRTTYGDAALVAFLNDPRYLGGDAYEEAFAAHFGLSIAEADSAWRSAAATEYLWSEPCDPARALPWTGSTLEFSDTVDCEAPHTTGPAGEIDAVTLRSHCFTLAQPKMVRAEFEAGGGRLRLMPVDCVDTGELAPEYYDYKRLKGGETQELPLAACTWEVQVDGIAGLTLDFMLRLTQL</sequence>
<evidence type="ECO:0000313" key="2">
    <source>
        <dbReference type="Proteomes" id="UP000199400"/>
    </source>
</evidence>
<dbReference type="EMBL" id="FOMX01000003">
    <property type="protein sequence ID" value="SFD67170.1"/>
    <property type="molecule type" value="Genomic_DNA"/>
</dbReference>
<accession>A0A1I1UGV9</accession>
<dbReference type="OrthoDB" id="9772409at2"/>
<dbReference type="AlphaFoldDB" id="A0A1I1UGV9"/>
<keyword evidence="2" id="KW-1185">Reference proteome</keyword>
<protein>
    <recommendedName>
        <fullName evidence="3">Peptidase MA superfamily protein</fullName>
    </recommendedName>
</protein>
<name>A0A1I1UGV9_9BACT</name>
<gene>
    <name evidence="1" type="ORF">SAMN02745121_01055</name>
</gene>
<evidence type="ECO:0008006" key="3">
    <source>
        <dbReference type="Google" id="ProtNLM"/>
    </source>
</evidence>
<proteinExistence type="predicted"/>
<dbReference type="Proteomes" id="UP000199400">
    <property type="component" value="Unassembled WGS sequence"/>
</dbReference>
<organism evidence="1 2">
    <name type="scientific">Nannocystis exedens</name>
    <dbReference type="NCBI Taxonomy" id="54"/>
    <lineage>
        <taxon>Bacteria</taxon>
        <taxon>Pseudomonadati</taxon>
        <taxon>Myxococcota</taxon>
        <taxon>Polyangia</taxon>
        <taxon>Nannocystales</taxon>
        <taxon>Nannocystaceae</taxon>
        <taxon>Nannocystis</taxon>
    </lineage>
</organism>